<dbReference type="EnsemblMetazoa" id="G8145.1">
    <property type="protein sequence ID" value="G8145.1:cds"/>
    <property type="gene ID" value="G8145"/>
</dbReference>
<dbReference type="Pfam" id="PF03104">
    <property type="entry name" value="DNA_pol_B_exo1"/>
    <property type="match status" value="1"/>
</dbReference>
<dbReference type="GO" id="GO:0046872">
    <property type="term" value="F:metal ion binding"/>
    <property type="evidence" value="ECO:0007669"/>
    <property type="project" value="UniProtKB-KW"/>
</dbReference>
<dbReference type="InterPro" id="IPR012337">
    <property type="entry name" value="RNaseH-like_sf"/>
</dbReference>
<keyword evidence="11" id="KW-1185">Reference proteome</keyword>
<feature type="compositionally biased region" description="Basic and acidic residues" evidence="8">
    <location>
        <begin position="216"/>
        <end position="227"/>
    </location>
</feature>
<proteinExistence type="inferred from homology"/>
<evidence type="ECO:0000256" key="1">
    <source>
        <dbReference type="ARBA" id="ARBA00001946"/>
    </source>
</evidence>
<feature type="region of interest" description="Disordered" evidence="8">
    <location>
        <begin position="1"/>
        <end position="28"/>
    </location>
</feature>
<evidence type="ECO:0000256" key="8">
    <source>
        <dbReference type="SAM" id="MobiDB-lite"/>
    </source>
</evidence>
<dbReference type="Gene3D" id="3.30.420.10">
    <property type="entry name" value="Ribonuclease H-like superfamily/Ribonuclease H"/>
    <property type="match status" value="1"/>
</dbReference>
<feature type="compositionally biased region" description="Polar residues" evidence="8">
    <location>
        <begin position="1"/>
        <end position="12"/>
    </location>
</feature>
<evidence type="ECO:0000313" key="11">
    <source>
        <dbReference type="Proteomes" id="UP000005408"/>
    </source>
</evidence>
<feature type="region of interest" description="Disordered" evidence="8">
    <location>
        <begin position="210"/>
        <end position="236"/>
    </location>
</feature>
<sequence length="865" mass="97932">MADVNKCQSKSSTSDKPRVKGKFVKKGTASRSNRLKYFNKVNYDLSKTRGTEHSYSREADDCYNYSQTADHDVYYDANIALVETVAEDSDISWRDGRRIVELKHMADQMFCVKCSHPLHLSHIVDEKISGLGSFLHIQCPSPQCLYINTVTTGKRNEKGVFDINNKATIAMIHSGMGPTHLQNFLAACNIPPPNQSTIIRREKEMSKSLLSQAKQSCDRARDKEKNSTESTSMEASFDAAWQTRGSGCQYNSNTGHSSMIGPNTDKVIDFDYRTRLCSICTHHFSRRETVPAHVCNSNWEGSSKAMESDMAASMLRRLKDDGFEISAIHADNDSTTAARLKAEFQSLEKRCDKNHLKKNITKQLYSLSKSHKQLKQEGVICYITKCYMHPLSIKRQSEEEVGRKLDMVVPHIFGDHNLCSTSWCAYHRNPKVYRMKYLPDGKPLNDEMLREALNRITLSLKRILPQLVCLGSTQSNENFNNMVASKAPKNRAYGRTTSLASRVSAAVLQKNEGYTYISQVNEDALLSPGVVSKLHGIRMDKKKLWNKKQQSSIAFKRRRLLLKKRKQKREYSLHLREGNTYGSNIETAAEVDIESIPGKLDPEKGKCIMFDIETTGLSRDSDIVQLSAFDGITEFNVYIRPNQPISKNATAISGITFSFEKNTLYYNGREVESTDLRLGLLKFLEYLQSHANPILVGHNIMSYDIPVLCNKLHECSMLSEFIQCVYGCADTLKLAHKLYKKEDVGNYKQSNLVNILLGKSYAAHNSLEDVKILHELFTKKLTCHSEDLFPFHIHILQKSFKTMVEKKAMSVATSRKIAGSGLGFRHIMLAHKRDELSGVKTLLGEHGMKGKVVSKMIEYLKAHEE</sequence>
<dbReference type="CDD" id="cd06127">
    <property type="entry name" value="DEDDh"/>
    <property type="match status" value="1"/>
</dbReference>
<dbReference type="GO" id="GO:0005737">
    <property type="term" value="C:cytoplasm"/>
    <property type="evidence" value="ECO:0007669"/>
    <property type="project" value="TreeGrafter"/>
</dbReference>
<evidence type="ECO:0000256" key="7">
    <source>
        <dbReference type="ARBA" id="ARBA00025769"/>
    </source>
</evidence>
<dbReference type="GO" id="GO:0003676">
    <property type="term" value="F:nucleic acid binding"/>
    <property type="evidence" value="ECO:0007669"/>
    <property type="project" value="InterPro"/>
</dbReference>
<dbReference type="InterPro" id="IPR006133">
    <property type="entry name" value="DNA-dir_DNA_pol_B_exonuc"/>
</dbReference>
<dbReference type="InterPro" id="IPR013520">
    <property type="entry name" value="Ribonucl_H"/>
</dbReference>
<dbReference type="GO" id="GO:0008296">
    <property type="term" value="F:3'-5'-DNA exonuclease activity"/>
    <property type="evidence" value="ECO:0007669"/>
    <property type="project" value="TreeGrafter"/>
</dbReference>
<dbReference type="GO" id="GO:0006308">
    <property type="term" value="P:DNA catabolic process"/>
    <property type="evidence" value="ECO:0007669"/>
    <property type="project" value="TreeGrafter"/>
</dbReference>
<dbReference type="PANTHER" id="PTHR13058">
    <property type="entry name" value="THREE PRIME REPAIR EXONUCLEASE 1, 2"/>
    <property type="match status" value="1"/>
</dbReference>
<dbReference type="Pfam" id="PF20700">
    <property type="entry name" value="Mutator"/>
    <property type="match status" value="1"/>
</dbReference>
<dbReference type="AlphaFoldDB" id="A0A8W8NY94"/>
<evidence type="ECO:0000256" key="5">
    <source>
        <dbReference type="ARBA" id="ARBA00022839"/>
    </source>
</evidence>
<dbReference type="Pfam" id="PF25244">
    <property type="entry name" value="PML_C"/>
    <property type="match status" value="1"/>
</dbReference>
<evidence type="ECO:0000256" key="2">
    <source>
        <dbReference type="ARBA" id="ARBA00022722"/>
    </source>
</evidence>
<comment type="cofactor">
    <cofactor evidence="1">
        <name>Mg(2+)</name>
        <dbReference type="ChEBI" id="CHEBI:18420"/>
    </cofactor>
</comment>
<keyword evidence="5" id="KW-0269">Exonuclease</keyword>
<dbReference type="Proteomes" id="UP000005408">
    <property type="component" value="Unassembled WGS sequence"/>
</dbReference>
<evidence type="ECO:0000256" key="6">
    <source>
        <dbReference type="ARBA" id="ARBA00022842"/>
    </source>
</evidence>
<keyword evidence="4" id="KW-0378">Hydrolase</keyword>
<dbReference type="SUPFAM" id="SSF53098">
    <property type="entry name" value="Ribonuclease H-like"/>
    <property type="match status" value="1"/>
</dbReference>
<evidence type="ECO:0000256" key="4">
    <source>
        <dbReference type="ARBA" id="ARBA00022801"/>
    </source>
</evidence>
<accession>A0A8W8NY94</accession>
<keyword evidence="6" id="KW-0460">Magnesium</keyword>
<dbReference type="InterPro" id="IPR057617">
    <property type="entry name" value="PML_C"/>
</dbReference>
<dbReference type="InterPro" id="IPR049012">
    <property type="entry name" value="Mutator_transp_dom"/>
</dbReference>
<evidence type="ECO:0000313" key="10">
    <source>
        <dbReference type="EnsemblMetazoa" id="G8145.1:cds"/>
    </source>
</evidence>
<evidence type="ECO:0000256" key="3">
    <source>
        <dbReference type="ARBA" id="ARBA00022723"/>
    </source>
</evidence>
<reference evidence="10" key="1">
    <citation type="submission" date="2022-08" db="UniProtKB">
        <authorList>
            <consortium name="EnsemblMetazoa"/>
        </authorList>
    </citation>
    <scope>IDENTIFICATION</scope>
    <source>
        <strain evidence="10">05x7-T-G4-1.051#20</strain>
    </source>
</reference>
<dbReference type="PANTHER" id="PTHR13058:SF22">
    <property type="entry name" value="EXODEOXYRIBONUCLEASE III"/>
    <property type="match status" value="1"/>
</dbReference>
<dbReference type="InterPro" id="IPR040393">
    <property type="entry name" value="TREX1/2"/>
</dbReference>
<keyword evidence="2" id="KW-0540">Nuclease</keyword>
<evidence type="ECO:0000259" key="9">
    <source>
        <dbReference type="SMART" id="SM00479"/>
    </source>
</evidence>
<dbReference type="SMART" id="SM00479">
    <property type="entry name" value="EXOIII"/>
    <property type="match status" value="1"/>
</dbReference>
<name>A0A8W8NY94_MAGGI</name>
<comment type="similarity">
    <text evidence="7">Belongs to the exonuclease superfamily. TREX family.</text>
</comment>
<protein>
    <recommendedName>
        <fullName evidence="9">Exonuclease domain-containing protein</fullName>
    </recommendedName>
</protein>
<keyword evidence="3" id="KW-0479">Metal-binding</keyword>
<organism evidence="10 11">
    <name type="scientific">Magallana gigas</name>
    <name type="common">Pacific oyster</name>
    <name type="synonym">Crassostrea gigas</name>
    <dbReference type="NCBI Taxonomy" id="29159"/>
    <lineage>
        <taxon>Eukaryota</taxon>
        <taxon>Metazoa</taxon>
        <taxon>Spiralia</taxon>
        <taxon>Lophotrochozoa</taxon>
        <taxon>Mollusca</taxon>
        <taxon>Bivalvia</taxon>
        <taxon>Autobranchia</taxon>
        <taxon>Pteriomorphia</taxon>
        <taxon>Ostreida</taxon>
        <taxon>Ostreoidea</taxon>
        <taxon>Ostreidae</taxon>
        <taxon>Magallana</taxon>
    </lineage>
</organism>
<dbReference type="InterPro" id="IPR036397">
    <property type="entry name" value="RNaseH_sf"/>
</dbReference>
<dbReference type="OrthoDB" id="6072757at2759"/>
<feature type="domain" description="Exonuclease" evidence="9">
    <location>
        <begin position="606"/>
        <end position="786"/>
    </location>
</feature>